<keyword evidence="2" id="KW-0732">Signal</keyword>
<organism evidence="3 4">
    <name type="scientific">Blastomyces silverae</name>
    <dbReference type="NCBI Taxonomy" id="2060906"/>
    <lineage>
        <taxon>Eukaryota</taxon>
        <taxon>Fungi</taxon>
        <taxon>Dikarya</taxon>
        <taxon>Ascomycota</taxon>
        <taxon>Pezizomycotina</taxon>
        <taxon>Eurotiomycetes</taxon>
        <taxon>Eurotiomycetidae</taxon>
        <taxon>Onygenales</taxon>
        <taxon>Ajellomycetaceae</taxon>
        <taxon>Blastomyces</taxon>
    </lineage>
</organism>
<evidence type="ECO:0000313" key="4">
    <source>
        <dbReference type="Proteomes" id="UP000053573"/>
    </source>
</evidence>
<accession>A0A0H1BMG4</accession>
<feature type="chain" id="PRO_5005199633" evidence="2">
    <location>
        <begin position="21"/>
        <end position="181"/>
    </location>
</feature>
<dbReference type="EMBL" id="LDEV01001051">
    <property type="protein sequence ID" value="KLJ12262.1"/>
    <property type="molecule type" value="Genomic_DNA"/>
</dbReference>
<gene>
    <name evidence="3" type="ORF">EMPG_12679</name>
</gene>
<keyword evidence="4" id="KW-1185">Reference proteome</keyword>
<dbReference type="OrthoDB" id="3660917at2759"/>
<dbReference type="AlphaFoldDB" id="A0A0H1BMG4"/>
<feature type="region of interest" description="Disordered" evidence="1">
    <location>
        <begin position="124"/>
        <end position="145"/>
    </location>
</feature>
<proteinExistence type="predicted"/>
<name>A0A0H1BMG4_9EURO</name>
<evidence type="ECO:0000313" key="3">
    <source>
        <dbReference type="EMBL" id="KLJ12262.1"/>
    </source>
</evidence>
<comment type="caution">
    <text evidence="3">The sequence shown here is derived from an EMBL/GenBank/DDBJ whole genome shotgun (WGS) entry which is preliminary data.</text>
</comment>
<evidence type="ECO:0000256" key="1">
    <source>
        <dbReference type="SAM" id="MobiDB-lite"/>
    </source>
</evidence>
<sequence length="181" mass="20052">MKLQALLSLTFLGAITAVQATTMDVTDVLRNLTSDPLGHKHLGDDGVARSFSPNGTVIDAVGLSNTLLMEAARGHKDPKEQKHLMELWAGVNGNDVPHRRRYSPPKDLLPALFKDPELVKELKQKHKEQKARYGQSPNKRDSVLDSDPTCVQVACFTREDCILVGCIDCITYDELRASRCI</sequence>
<evidence type="ECO:0000256" key="2">
    <source>
        <dbReference type="SAM" id="SignalP"/>
    </source>
</evidence>
<feature type="signal peptide" evidence="2">
    <location>
        <begin position="1"/>
        <end position="20"/>
    </location>
</feature>
<dbReference type="STRING" id="2060906.A0A0H1BMG4"/>
<reference evidence="4" key="1">
    <citation type="journal article" date="2015" name="PLoS Genet.">
        <title>The dynamic genome and transcriptome of the human fungal pathogen Blastomyces and close relative Emmonsia.</title>
        <authorList>
            <person name="Munoz J.F."/>
            <person name="Gauthier G.M."/>
            <person name="Desjardins C.A."/>
            <person name="Gallo J.E."/>
            <person name="Holder J."/>
            <person name="Sullivan T.D."/>
            <person name="Marty A.J."/>
            <person name="Carmen J.C."/>
            <person name="Chen Z."/>
            <person name="Ding L."/>
            <person name="Gujja S."/>
            <person name="Magrini V."/>
            <person name="Misas E."/>
            <person name="Mitreva M."/>
            <person name="Priest M."/>
            <person name="Saif S."/>
            <person name="Whiston E.A."/>
            <person name="Young S."/>
            <person name="Zeng Q."/>
            <person name="Goldman W.E."/>
            <person name="Mardis E.R."/>
            <person name="Taylor J.W."/>
            <person name="McEwen J.G."/>
            <person name="Clay O.K."/>
            <person name="Klein B.S."/>
            <person name="Cuomo C.A."/>
        </authorList>
    </citation>
    <scope>NUCLEOTIDE SEQUENCE [LARGE SCALE GENOMIC DNA]</scope>
    <source>
        <strain evidence="4">UAMH 139</strain>
    </source>
</reference>
<dbReference type="Proteomes" id="UP000053573">
    <property type="component" value="Unassembled WGS sequence"/>
</dbReference>
<protein>
    <submittedName>
        <fullName evidence="3">Uncharacterized protein</fullName>
    </submittedName>
</protein>